<keyword evidence="6 7" id="KW-0627">Porphyrin biosynthesis</keyword>
<dbReference type="GeneID" id="83612478"/>
<comment type="function">
    <text evidence="7">Catalyzes the 6-electron oxidation of protoporphyrinogen IX to form protoporphyrin IX; under anaerobic conditions uses menaquinone as an electron acceptor, under aerobic conditions uses ubiquinone as an electron acceptor.</text>
</comment>
<organism evidence="9 11">
    <name type="scientific">Proteus penneri</name>
    <dbReference type="NCBI Taxonomy" id="102862"/>
    <lineage>
        <taxon>Bacteria</taxon>
        <taxon>Pseudomonadati</taxon>
        <taxon>Pseudomonadota</taxon>
        <taxon>Gammaproteobacteria</taxon>
        <taxon>Enterobacterales</taxon>
        <taxon>Morganellaceae</taxon>
        <taxon>Proteus</taxon>
    </lineage>
</organism>
<comment type="similarity">
    <text evidence="7">Belongs to the HemG family.</text>
</comment>
<protein>
    <recommendedName>
        <fullName evidence="7">Protoporphyrinogen IX dehydrogenase [quinone]</fullName>
        <ecNumber evidence="7">1.3.5.3</ecNumber>
    </recommendedName>
    <alternativeName>
        <fullName evidence="7">Protoporphyrinogen IX dehydrogenase [menaquinone]</fullName>
    </alternativeName>
    <alternativeName>
        <fullName evidence="7">Protoporphyrinogen IX dehydrogenase [ubiquinone]</fullName>
    </alternativeName>
    <alternativeName>
        <fullName evidence="7">Protoporphyrinogen oxidase</fullName>
        <shortName evidence="7">PPO</shortName>
    </alternativeName>
</protein>
<comment type="catalytic activity">
    <reaction evidence="7">
        <text>protoporphyrinogen IX + 3 a menaquinone = protoporphyrin IX + 3 a menaquinol</text>
        <dbReference type="Rhea" id="RHEA:27409"/>
        <dbReference type="Rhea" id="RHEA-COMP:9537"/>
        <dbReference type="Rhea" id="RHEA-COMP:9539"/>
        <dbReference type="ChEBI" id="CHEBI:16374"/>
        <dbReference type="ChEBI" id="CHEBI:18151"/>
        <dbReference type="ChEBI" id="CHEBI:57306"/>
        <dbReference type="ChEBI" id="CHEBI:57307"/>
        <dbReference type="EC" id="1.3.5.3"/>
    </reaction>
</comment>
<reference evidence="10 12" key="3">
    <citation type="submission" date="2020-12" db="EMBL/GenBank/DDBJ databases">
        <title>Enhanced detection system for hospital associated transmission using whole genome sequencing surveillance.</title>
        <authorList>
            <person name="Harrison L.H."/>
            <person name="Van Tyne D."/>
            <person name="Marsh J.W."/>
            <person name="Griffith M.P."/>
            <person name="Snyder D.J."/>
            <person name="Cooper V.S."/>
            <person name="Mustapha M."/>
        </authorList>
    </citation>
    <scope>NUCLEOTIDE SEQUENCE [LARGE SCALE GENOMIC DNA]</scope>
    <source>
        <strain evidence="10 12">PR00195</strain>
    </source>
</reference>
<dbReference type="Gene3D" id="3.40.50.360">
    <property type="match status" value="1"/>
</dbReference>
<evidence type="ECO:0000259" key="8">
    <source>
        <dbReference type="Pfam" id="PF12724"/>
    </source>
</evidence>
<dbReference type="GO" id="GO:0006782">
    <property type="term" value="P:protoporphyrinogen IX biosynthetic process"/>
    <property type="evidence" value="ECO:0007669"/>
    <property type="project" value="UniProtKB-UniRule"/>
</dbReference>
<evidence type="ECO:0000313" key="10">
    <source>
        <dbReference type="EMBL" id="MBJ2119223.1"/>
    </source>
</evidence>
<evidence type="ECO:0000256" key="2">
    <source>
        <dbReference type="ARBA" id="ARBA00022643"/>
    </source>
</evidence>
<accession>A0A0G4QEJ2</accession>
<dbReference type="Pfam" id="PF12724">
    <property type="entry name" value="Flavodoxin_5"/>
    <property type="match status" value="1"/>
</dbReference>
<keyword evidence="5" id="KW-0472">Membrane</keyword>
<dbReference type="PANTHER" id="PTHR38030:SF2">
    <property type="entry name" value="PROTOPORPHYRINOGEN IX DEHYDROGENASE [QUINONE]"/>
    <property type="match status" value="1"/>
</dbReference>
<evidence type="ECO:0000313" key="9">
    <source>
        <dbReference type="EMBL" id="CRL64009.1"/>
    </source>
</evidence>
<evidence type="ECO:0000256" key="7">
    <source>
        <dbReference type="HAMAP-Rule" id="MF_00853"/>
    </source>
</evidence>
<dbReference type="GO" id="GO:0010181">
    <property type="term" value="F:FMN binding"/>
    <property type="evidence" value="ECO:0007669"/>
    <property type="project" value="UniProtKB-UniRule"/>
</dbReference>
<keyword evidence="12" id="KW-1185">Reference proteome</keyword>
<dbReference type="EMBL" id="JAEKCB010000009">
    <property type="protein sequence ID" value="MBJ2119223.1"/>
    <property type="molecule type" value="Genomic_DNA"/>
</dbReference>
<accession>A0A379EHN8</accession>
<comment type="catalytic activity">
    <reaction evidence="7">
        <text>protoporphyrinogen IX + 3 a ubiquinone = protoporphyrin IX + 3 a ubiquinol</text>
        <dbReference type="Rhea" id="RHEA:63936"/>
        <dbReference type="Rhea" id="RHEA-COMP:9565"/>
        <dbReference type="Rhea" id="RHEA-COMP:9566"/>
        <dbReference type="ChEBI" id="CHEBI:16389"/>
        <dbReference type="ChEBI" id="CHEBI:17976"/>
        <dbReference type="ChEBI" id="CHEBI:57306"/>
        <dbReference type="ChEBI" id="CHEBI:57307"/>
    </reaction>
</comment>
<dbReference type="PANTHER" id="PTHR38030">
    <property type="entry name" value="PROTOPORPHYRINOGEN IX DEHYDROGENASE [MENAQUINONE]"/>
    <property type="match status" value="1"/>
</dbReference>
<dbReference type="Proteomes" id="UP000619976">
    <property type="component" value="Unassembled WGS sequence"/>
</dbReference>
<dbReference type="NCBIfam" id="NF008316">
    <property type="entry name" value="PRK11104.1"/>
    <property type="match status" value="1"/>
</dbReference>
<comment type="subcellular location">
    <subcellularLocation>
        <location evidence="7">Cell membrane</location>
        <topology evidence="7">Peripheral membrane protein</topology>
    </subcellularLocation>
</comment>
<dbReference type="AlphaFoldDB" id="A0A0G4QEJ2"/>
<dbReference type="GO" id="GO:0070819">
    <property type="term" value="F:menaquinone-dependent protoporphyrinogen oxidase activity"/>
    <property type="evidence" value="ECO:0007669"/>
    <property type="project" value="UniProtKB-UniRule"/>
</dbReference>
<dbReference type="InterPro" id="IPR029039">
    <property type="entry name" value="Flavoprotein-like_sf"/>
</dbReference>
<evidence type="ECO:0000313" key="11">
    <source>
        <dbReference type="Proteomes" id="UP000183920"/>
    </source>
</evidence>
<dbReference type="Proteomes" id="UP000183920">
    <property type="component" value="Unassembled WGS sequence"/>
</dbReference>
<dbReference type="UniPathway" id="UPA00251">
    <property type="reaction ID" value="UER00324"/>
</dbReference>
<comment type="pathway">
    <text evidence="7">Porphyrin-containing compound metabolism; protoporphyrin-IX biosynthesis; protoporphyrin-IX from protoporphyrinogen-IX: step 1/1.</text>
</comment>
<dbReference type="GO" id="GO:0005886">
    <property type="term" value="C:plasma membrane"/>
    <property type="evidence" value="ECO:0007669"/>
    <property type="project" value="UniProtKB-SubCell"/>
</dbReference>
<evidence type="ECO:0000256" key="1">
    <source>
        <dbReference type="ARBA" id="ARBA00022630"/>
    </source>
</evidence>
<dbReference type="InterPro" id="IPR052200">
    <property type="entry name" value="Protoporphyrinogen_IX_DH"/>
</dbReference>
<evidence type="ECO:0000256" key="5">
    <source>
        <dbReference type="ARBA" id="ARBA00023136"/>
    </source>
</evidence>
<dbReference type="HAMAP" id="MF_00853">
    <property type="entry name" value="HemG"/>
    <property type="match status" value="1"/>
</dbReference>
<name>A0A0G4QEJ2_9GAMM</name>
<keyword evidence="2 7" id="KW-0288">FMN</keyword>
<evidence type="ECO:0000256" key="6">
    <source>
        <dbReference type="ARBA" id="ARBA00023244"/>
    </source>
</evidence>
<keyword evidence="4 7" id="KW-0560">Oxidoreductase</keyword>
<dbReference type="SUPFAM" id="SSF52218">
    <property type="entry name" value="Flavoproteins"/>
    <property type="match status" value="1"/>
</dbReference>
<sequence>MSALLLYCSTDGQTKKIMTQIANELRQHGHECDVRDLTSVQQSLNLSAYNKVLVGASIRYGYFNKALDKFITRHLVQLNSMPSAFFGVNLTARKAEKNTPETNAYMRKFLDKTPWKPTLTGVFAGALFYPRYKWIDRVMIQLIMKMTKGETDPTKEIEYTDWNKVSEFATHFAKIE</sequence>
<keyword evidence="1 7" id="KW-0285">Flavoprotein</keyword>
<comment type="catalytic activity">
    <reaction evidence="7">
        <text>protoporphyrinogen IX + 3 a quinone = protoporphyrin IX + 3 a quinol</text>
        <dbReference type="Rhea" id="RHEA:65032"/>
        <dbReference type="ChEBI" id="CHEBI:24646"/>
        <dbReference type="ChEBI" id="CHEBI:57306"/>
        <dbReference type="ChEBI" id="CHEBI:57307"/>
        <dbReference type="ChEBI" id="CHEBI:132124"/>
        <dbReference type="EC" id="1.3.5.3"/>
    </reaction>
</comment>
<keyword evidence="7" id="KW-1003">Cell membrane</keyword>
<keyword evidence="3 7" id="KW-0547">Nucleotide-binding</keyword>
<evidence type="ECO:0000256" key="4">
    <source>
        <dbReference type="ARBA" id="ARBA00023002"/>
    </source>
</evidence>
<reference evidence="11" key="2">
    <citation type="submission" date="2015-06" db="EMBL/GenBank/DDBJ databases">
        <authorList>
            <person name="Urmite Genomes"/>
        </authorList>
    </citation>
    <scope>NUCLEOTIDE SEQUENCE [LARGE SCALE GENOMIC DNA]</scope>
    <source>
        <strain evidence="11">CSUR P1867</strain>
    </source>
</reference>
<dbReference type="EMBL" id="CVRY01000006">
    <property type="protein sequence ID" value="CRL64009.1"/>
    <property type="molecule type" value="Genomic_DNA"/>
</dbReference>
<evidence type="ECO:0000313" key="12">
    <source>
        <dbReference type="Proteomes" id="UP000619976"/>
    </source>
</evidence>
<evidence type="ECO:0000256" key="3">
    <source>
        <dbReference type="ARBA" id="ARBA00022741"/>
    </source>
</evidence>
<comment type="cofactor">
    <cofactor evidence="7">
        <name>FMN</name>
        <dbReference type="ChEBI" id="CHEBI:58210"/>
    </cofactor>
    <text evidence="7">Binds 1 FMN non-covalently per subunit.</text>
</comment>
<feature type="domain" description="Flavodoxin" evidence="8">
    <location>
        <begin position="4"/>
        <end position="153"/>
    </location>
</feature>
<dbReference type="GO" id="GO:0004729">
    <property type="term" value="F:oxygen-dependent protoporphyrinogen oxidase activity"/>
    <property type="evidence" value="ECO:0007669"/>
    <property type="project" value="InterPro"/>
</dbReference>
<proteinExistence type="inferred from homology"/>
<reference evidence="9" key="1">
    <citation type="submission" date="2015-06" db="EMBL/GenBank/DDBJ databases">
        <authorList>
            <person name="Urmite Genomes Urmite Genomes"/>
        </authorList>
    </citation>
    <scope>NUCLEOTIDE SEQUENCE [LARGE SCALE GENOMIC DNA]</scope>
    <source>
        <strain evidence="9">CSUR P1867</strain>
    </source>
</reference>
<dbReference type="InterPro" id="IPR044264">
    <property type="entry name" value="HemG"/>
</dbReference>
<dbReference type="RefSeq" id="WP_072064490.1">
    <property type="nucleotide sequence ID" value="NZ_CAXOKJ010000005.1"/>
</dbReference>
<gene>
    <name evidence="7 9" type="primary">hemG</name>
    <name evidence="9" type="ORF">BN1804_02764</name>
    <name evidence="10" type="ORF">JFQ69_16305</name>
</gene>
<dbReference type="InterPro" id="IPR026816">
    <property type="entry name" value="Flavodoxin_dom"/>
</dbReference>
<dbReference type="EC" id="1.3.5.3" evidence="7"/>